<dbReference type="SUPFAM" id="SSF51294">
    <property type="entry name" value="Hedgehog/intein (Hint) domain"/>
    <property type="match status" value="1"/>
</dbReference>
<name>A0A967BA94_9PROT</name>
<comment type="caution">
    <text evidence="2">The sequence shown here is derived from an EMBL/GenBank/DDBJ whole genome shotgun (WGS) entry which is preliminary data.</text>
</comment>
<dbReference type="Gene3D" id="2.170.16.10">
    <property type="entry name" value="Hedgehog/Intein (Hint) domain"/>
    <property type="match status" value="1"/>
</dbReference>
<dbReference type="AlphaFoldDB" id="A0A967BA94"/>
<dbReference type="EMBL" id="WOTH01000034">
    <property type="protein sequence ID" value="NHO54841.1"/>
    <property type="molecule type" value="Genomic_DNA"/>
</dbReference>
<protein>
    <recommendedName>
        <fullName evidence="1">Hedgehog/Intein (Hint) domain-containing protein</fullName>
    </recommendedName>
</protein>
<evidence type="ECO:0000259" key="1">
    <source>
        <dbReference type="Pfam" id="PF13403"/>
    </source>
</evidence>
<dbReference type="InterPro" id="IPR036844">
    <property type="entry name" value="Hint_dom_sf"/>
</dbReference>
<organism evidence="2 3">
    <name type="scientific">Acetobacter estunensis</name>
    <dbReference type="NCBI Taxonomy" id="104097"/>
    <lineage>
        <taxon>Bacteria</taxon>
        <taxon>Pseudomonadati</taxon>
        <taxon>Pseudomonadota</taxon>
        <taxon>Alphaproteobacteria</taxon>
        <taxon>Acetobacterales</taxon>
        <taxon>Acetobacteraceae</taxon>
        <taxon>Acetobacter</taxon>
    </lineage>
</organism>
<keyword evidence="3" id="KW-1185">Reference proteome</keyword>
<dbReference type="InterPro" id="IPR028992">
    <property type="entry name" value="Hedgehog/Intein_dom"/>
</dbReference>
<gene>
    <name evidence="2" type="ORF">GOB87_12940</name>
</gene>
<sequence length="850" mass="87224">MSSSQPITLDTDQIYMNGDDVETSKATVTVDLDDVGKLGILNTGTLASSSKRGIDTSGTAASDALLGIVNLGTISGSDDGIRIDSDLPDGVLALINDGTITSTTDGQAIDFNSVATNKATLIANLSDGVITSTDADAVRPGNNAIVANLGVIYAGGENGASKNDGIDFQDYSGTVLNDGAISGARHAITSSADLTVVNGPDGHILGRDGSGVGSDGNGSVLNFGTITGAYDGSGTGDGDGVDIDGSASVVNYGVIQGTGAAGNGSDGYPNTSEGVSIGGGVIVNEKGAVISGANNAILVDDSSQGDAPYATTVVNNGVIAGLNGYGIHITDTFGDTITNAGTIAGTTAAIALGDGDDTLNILTGSVISGTVDGGGGTNTVNLIGEGTFGGADNFQRMSVTGSWTLSGDQSYDLIGLNTGAVLTLEGGLDDSSTVAFTSSGTLVLEEPTSFSAAVVNFDASDYIDFAALAYDPDATVAVSGSDVTVTAGSLSYTLTVTLAADVSGFALSEDCDSSLLLSAVVCFLPGSLIATENGDVAVENLRPGMKVPTFDGVPGELKDIVWVGRQDVRVAQGIAPDLAGCPVRIRAGALADGAPSVDLLVTPEHCLFFSGKFVPARMLVNGASIAYDRSIRSYTCYHIETRDHAVIRANGILTESYLDTGNRRHFRPLGQDGVIAAFNGAVRNWEKDAAAELCVAREVVEPLYCQIAERAVAMGFVATPSAPVTHDPDLYLLTSDGRKLLPTHLSEGRFAFHLPSGLTHVCIVSRTARPCDAIGPFVDDRRDLGVLIGQITLDDAHDVRVLKNHLTQDIEGWDVREAVPMRWTQGRAMLPLPRLRPDSSAMLTLGPVRS</sequence>
<feature type="domain" description="Hedgehog/Intein (Hint)" evidence="1">
    <location>
        <begin position="521"/>
        <end position="660"/>
    </location>
</feature>
<evidence type="ECO:0000313" key="3">
    <source>
        <dbReference type="Proteomes" id="UP000597459"/>
    </source>
</evidence>
<dbReference type="Proteomes" id="UP000597459">
    <property type="component" value="Unassembled WGS sequence"/>
</dbReference>
<dbReference type="Pfam" id="PF13403">
    <property type="entry name" value="Hint_2"/>
    <property type="match status" value="1"/>
</dbReference>
<reference evidence="2" key="1">
    <citation type="submission" date="2019-11" db="EMBL/GenBank/DDBJ databases">
        <title>Description of new Acetobacter species.</title>
        <authorList>
            <person name="Cleenwerck I."/>
            <person name="Sombolestani A.S."/>
        </authorList>
    </citation>
    <scope>NUCLEOTIDE SEQUENCE</scope>
    <source>
        <strain evidence="2">LMG 1626</strain>
    </source>
</reference>
<evidence type="ECO:0000313" key="2">
    <source>
        <dbReference type="EMBL" id="NHO54841.1"/>
    </source>
</evidence>
<proteinExistence type="predicted"/>
<accession>A0A967BA94</accession>
<dbReference type="RefSeq" id="WP_166317629.1">
    <property type="nucleotide sequence ID" value="NZ_WOTH01000034.1"/>
</dbReference>